<dbReference type="PANTHER" id="PTHR42852">
    <property type="entry name" value="THIOL:DISULFIDE INTERCHANGE PROTEIN DSBE"/>
    <property type="match status" value="1"/>
</dbReference>
<keyword evidence="3" id="KW-1185">Reference proteome</keyword>
<protein>
    <recommendedName>
        <fullName evidence="1">Alkyl hydroperoxide reductase subunit C/ Thiol specific antioxidant domain-containing protein</fullName>
    </recommendedName>
</protein>
<reference evidence="3" key="1">
    <citation type="journal article" date="2019" name="Int. J. Syst. Evol. Microbiol.">
        <title>The Global Catalogue of Microorganisms (GCM) 10K type strain sequencing project: providing services to taxonomists for standard genome sequencing and annotation.</title>
        <authorList>
            <consortium name="The Broad Institute Genomics Platform"/>
            <consortium name="The Broad Institute Genome Sequencing Center for Infectious Disease"/>
            <person name="Wu L."/>
            <person name="Ma J."/>
        </authorList>
    </citation>
    <scope>NUCLEOTIDE SEQUENCE [LARGE SCALE GENOMIC DNA]</scope>
    <source>
        <strain evidence="3">JCM 17525</strain>
    </source>
</reference>
<accession>A0ABP7H064</accession>
<evidence type="ECO:0000313" key="3">
    <source>
        <dbReference type="Proteomes" id="UP001501456"/>
    </source>
</evidence>
<dbReference type="Pfam" id="PF00578">
    <property type="entry name" value="AhpC-TSA"/>
    <property type="match status" value="1"/>
</dbReference>
<dbReference type="PROSITE" id="PS51257">
    <property type="entry name" value="PROKAR_LIPOPROTEIN"/>
    <property type="match status" value="1"/>
</dbReference>
<organism evidence="2 3">
    <name type="scientific">Corallibacter vietnamensis</name>
    <dbReference type="NCBI Taxonomy" id="904130"/>
    <lineage>
        <taxon>Bacteria</taxon>
        <taxon>Pseudomonadati</taxon>
        <taxon>Bacteroidota</taxon>
        <taxon>Flavobacteriia</taxon>
        <taxon>Flavobacteriales</taxon>
        <taxon>Flavobacteriaceae</taxon>
        <taxon>Corallibacter</taxon>
    </lineage>
</organism>
<dbReference type="Proteomes" id="UP001501456">
    <property type="component" value="Unassembled WGS sequence"/>
</dbReference>
<proteinExistence type="predicted"/>
<dbReference type="PANTHER" id="PTHR42852:SF17">
    <property type="entry name" value="THIOREDOXIN-LIKE PROTEIN HI_1115"/>
    <property type="match status" value="1"/>
</dbReference>
<sequence>MRFMGKILEIMKKLQFSTFFLVVSLFSLSCENKTDTILSGMHRDASTLLYNVNFKKKPFFKNDTFIKKYNVYLEKSIIDSVYGYNFKISDSIQTIYNFNNTLYIINHSNRSYKKRREINNQLNQLIFPNCNLKKDDLFGNNTIIDTLEDRVFVLKKYEDENEFKNIKEKYSFSLVNNELINITSEIDFQNTSQFISNEYEKLNLNVSIDIETELKQLLGNYTNQKYLEKKESKSHLKLFSDIRGVVLENNKQKELVEYNSKVIILDYWFMACYPCIKTTPMLNRINEKYSSNEVQVIGVNLIDRNVEKLKNFVNYNKIKYPIFLTNESPLLVKEYPTLIILDEKYNIISTLYGYDENKEKEIFNLIEKIIQE</sequence>
<dbReference type="InterPro" id="IPR036249">
    <property type="entry name" value="Thioredoxin-like_sf"/>
</dbReference>
<dbReference type="EMBL" id="BAABBI010000001">
    <property type="protein sequence ID" value="GAA3777561.1"/>
    <property type="molecule type" value="Genomic_DNA"/>
</dbReference>
<dbReference type="CDD" id="cd02966">
    <property type="entry name" value="TlpA_like_family"/>
    <property type="match status" value="1"/>
</dbReference>
<name>A0ABP7H064_9FLAO</name>
<gene>
    <name evidence="2" type="ORF">GCM10022271_07210</name>
</gene>
<dbReference type="Gene3D" id="3.40.30.10">
    <property type="entry name" value="Glutaredoxin"/>
    <property type="match status" value="1"/>
</dbReference>
<evidence type="ECO:0000313" key="2">
    <source>
        <dbReference type="EMBL" id="GAA3777561.1"/>
    </source>
</evidence>
<evidence type="ECO:0000259" key="1">
    <source>
        <dbReference type="Pfam" id="PF00578"/>
    </source>
</evidence>
<dbReference type="InterPro" id="IPR050553">
    <property type="entry name" value="Thioredoxin_ResA/DsbE_sf"/>
</dbReference>
<dbReference type="InterPro" id="IPR000866">
    <property type="entry name" value="AhpC/TSA"/>
</dbReference>
<feature type="domain" description="Alkyl hydroperoxide reductase subunit C/ Thiol specific antioxidant" evidence="1">
    <location>
        <begin position="249"/>
        <end position="325"/>
    </location>
</feature>
<dbReference type="SUPFAM" id="SSF52833">
    <property type="entry name" value="Thioredoxin-like"/>
    <property type="match status" value="1"/>
</dbReference>
<comment type="caution">
    <text evidence="2">The sequence shown here is derived from an EMBL/GenBank/DDBJ whole genome shotgun (WGS) entry which is preliminary data.</text>
</comment>